<reference evidence="1" key="1">
    <citation type="journal article" date="2019" name="Sci. Rep.">
        <title>Draft genome of Tanacetum cinerariifolium, the natural source of mosquito coil.</title>
        <authorList>
            <person name="Yamashiro T."/>
            <person name="Shiraishi A."/>
            <person name="Satake H."/>
            <person name="Nakayama K."/>
        </authorList>
    </citation>
    <scope>NUCLEOTIDE SEQUENCE</scope>
</reference>
<comment type="caution">
    <text evidence="1">The sequence shown here is derived from an EMBL/GenBank/DDBJ whole genome shotgun (WGS) entry which is preliminary data.</text>
</comment>
<gene>
    <name evidence="1" type="ORF">Tci_053183</name>
</gene>
<name>A0A6L2N9C4_TANCI</name>
<proteinExistence type="predicted"/>
<dbReference type="AlphaFoldDB" id="A0A6L2N9C4"/>
<organism evidence="1">
    <name type="scientific">Tanacetum cinerariifolium</name>
    <name type="common">Dalmatian daisy</name>
    <name type="synonym">Chrysanthemum cinerariifolium</name>
    <dbReference type="NCBI Taxonomy" id="118510"/>
    <lineage>
        <taxon>Eukaryota</taxon>
        <taxon>Viridiplantae</taxon>
        <taxon>Streptophyta</taxon>
        <taxon>Embryophyta</taxon>
        <taxon>Tracheophyta</taxon>
        <taxon>Spermatophyta</taxon>
        <taxon>Magnoliopsida</taxon>
        <taxon>eudicotyledons</taxon>
        <taxon>Gunneridae</taxon>
        <taxon>Pentapetalae</taxon>
        <taxon>asterids</taxon>
        <taxon>campanulids</taxon>
        <taxon>Asterales</taxon>
        <taxon>Asteraceae</taxon>
        <taxon>Asteroideae</taxon>
        <taxon>Anthemideae</taxon>
        <taxon>Anthemidinae</taxon>
        <taxon>Tanacetum</taxon>
    </lineage>
</organism>
<sequence>MEADDQAIQTILMGLPEDIYAVVDREKAKLFNEWEMFTSTEGESIDYHRFAKTMNDFAKNKHYPEPISSNLKFLNNLQPKWKRSVTIVHQVKDLYKVNYTQLYDFLKMNQEETQLLIAQKEKAMIQLQAKEFDLMDATADYEEIKEVNVNSILMDNVKQASTSSTHNNKALV</sequence>
<dbReference type="EMBL" id="BKCJ010008232">
    <property type="protein sequence ID" value="GEU81205.1"/>
    <property type="molecule type" value="Genomic_DNA"/>
</dbReference>
<accession>A0A6L2N9C4</accession>
<protein>
    <recommendedName>
        <fullName evidence="2">Gag-Pol polyprotein</fullName>
    </recommendedName>
</protein>
<evidence type="ECO:0008006" key="2">
    <source>
        <dbReference type="Google" id="ProtNLM"/>
    </source>
</evidence>
<evidence type="ECO:0000313" key="1">
    <source>
        <dbReference type="EMBL" id="GEU81205.1"/>
    </source>
</evidence>